<feature type="compositionally biased region" description="Basic residues" evidence="1">
    <location>
        <begin position="136"/>
        <end position="152"/>
    </location>
</feature>
<name>A0A6J4IAN9_9ACTN</name>
<dbReference type="AlphaFoldDB" id="A0A6J4IAN9"/>
<feature type="non-terminal residue" evidence="2">
    <location>
        <position position="1"/>
    </location>
</feature>
<feature type="compositionally biased region" description="Basic residues" evidence="1">
    <location>
        <begin position="236"/>
        <end position="261"/>
    </location>
</feature>
<feature type="compositionally biased region" description="Basic residues" evidence="1">
    <location>
        <begin position="45"/>
        <end position="54"/>
    </location>
</feature>
<feature type="compositionally biased region" description="Low complexity" evidence="1">
    <location>
        <begin position="220"/>
        <end position="230"/>
    </location>
</feature>
<dbReference type="EMBL" id="CADCTI010000162">
    <property type="protein sequence ID" value="CAA9247308.1"/>
    <property type="molecule type" value="Genomic_DNA"/>
</dbReference>
<sequence length="277" mass="30347">GTAGEPPARQPRAHPLVVGHRRLLDHAPRLRARRPAGSAGDRLHRAPGLHRLGSRRPGDGRGPGRAARLPARRHRRRGLLRRARRGARPVPRAAHPVRRRDRRAAPVRGQRGRLPARRSRRPGPGLAALAVPGRPALRRRPPAVAGRGRHHAPLPGRTRGHDREQRRLPGPRPRGFPPALLARGHAALHREDLRGGVPGGVPGAVLHRPGPRDQHQQPAGVGRPDPLVPRGGRGGRQLRQRRPPARRGRPAVRPRRRHRGGGRIPAGPRPLRLLAPL</sequence>
<organism evidence="2">
    <name type="scientific">uncultured Blastococcus sp</name>
    <dbReference type="NCBI Taxonomy" id="217144"/>
    <lineage>
        <taxon>Bacteria</taxon>
        <taxon>Bacillati</taxon>
        <taxon>Actinomycetota</taxon>
        <taxon>Actinomycetes</taxon>
        <taxon>Geodermatophilales</taxon>
        <taxon>Geodermatophilaceae</taxon>
        <taxon>Blastococcus</taxon>
        <taxon>environmental samples</taxon>
    </lineage>
</organism>
<dbReference type="EC" id="3.1.3.15" evidence="2"/>
<feature type="region of interest" description="Disordered" evidence="1">
    <location>
        <begin position="192"/>
        <end position="277"/>
    </location>
</feature>
<feature type="compositionally biased region" description="Basic residues" evidence="1">
    <location>
        <begin position="70"/>
        <end position="87"/>
    </location>
</feature>
<evidence type="ECO:0000313" key="2">
    <source>
        <dbReference type="EMBL" id="CAA9247308.1"/>
    </source>
</evidence>
<feature type="non-terminal residue" evidence="2">
    <location>
        <position position="277"/>
    </location>
</feature>
<proteinExistence type="predicted"/>
<keyword evidence="2" id="KW-0378">Hydrolase</keyword>
<feature type="compositionally biased region" description="Basic residues" evidence="1">
    <location>
        <begin position="110"/>
        <end position="121"/>
    </location>
</feature>
<feature type="compositionally biased region" description="Low complexity" evidence="1">
    <location>
        <begin position="265"/>
        <end position="277"/>
    </location>
</feature>
<reference evidence="2" key="1">
    <citation type="submission" date="2020-02" db="EMBL/GenBank/DDBJ databases">
        <authorList>
            <person name="Meier V. D."/>
        </authorList>
    </citation>
    <scope>NUCLEOTIDE SEQUENCE</scope>
    <source>
        <strain evidence="2">AVDCRST_MAG57</strain>
    </source>
</reference>
<dbReference type="GO" id="GO:0004401">
    <property type="term" value="F:histidinol-phosphatase activity"/>
    <property type="evidence" value="ECO:0007669"/>
    <property type="project" value="UniProtKB-EC"/>
</dbReference>
<evidence type="ECO:0000256" key="1">
    <source>
        <dbReference type="SAM" id="MobiDB-lite"/>
    </source>
</evidence>
<accession>A0A6J4IAN9</accession>
<protein>
    <submittedName>
        <fullName evidence="2">Histidinol-phosphatase</fullName>
        <ecNumber evidence="2">3.1.3.15</ecNumber>
    </submittedName>
</protein>
<feature type="region of interest" description="Disordered" evidence="1">
    <location>
        <begin position="1"/>
        <end position="179"/>
    </location>
</feature>
<gene>
    <name evidence="2" type="ORF">AVDCRST_MAG57-1853</name>
</gene>
<feature type="compositionally biased region" description="Low complexity" evidence="1">
    <location>
        <begin position="122"/>
        <end position="135"/>
    </location>
</feature>